<proteinExistence type="inferred from homology"/>
<evidence type="ECO:0000256" key="3">
    <source>
        <dbReference type="ARBA" id="ARBA00022676"/>
    </source>
</evidence>
<dbReference type="PROSITE" id="PS51257">
    <property type="entry name" value="PROKAR_LIPOPROTEIN"/>
    <property type="match status" value="1"/>
</dbReference>
<keyword evidence="6" id="KW-0735">Signal-anchor</keyword>
<reference evidence="11" key="2">
    <citation type="submission" date="2025-08" db="UniProtKB">
        <authorList>
            <consortium name="Ensembl"/>
        </authorList>
    </citation>
    <scope>IDENTIFICATION</scope>
</reference>
<keyword evidence="3 10" id="KW-0328">Glycosyltransferase</keyword>
<dbReference type="GeneTree" id="ENSGT00930000152528"/>
<dbReference type="AlphaFoldDB" id="H2YFX8"/>
<accession>H2YFX8</accession>
<dbReference type="PANTHER" id="PTHR11214:SF283">
    <property type="entry name" value="N-ACETYLLACTOSAMINIDE BETA-1,3-N-ACETYLGLUCOSAMINYLTRANSFERASE 4-LIKE"/>
    <property type="match status" value="1"/>
</dbReference>
<dbReference type="GO" id="GO:0000139">
    <property type="term" value="C:Golgi membrane"/>
    <property type="evidence" value="ECO:0007669"/>
    <property type="project" value="UniProtKB-SubCell"/>
</dbReference>
<dbReference type="STRING" id="51511.ENSCSAVP00000004226"/>
<dbReference type="InterPro" id="IPR002659">
    <property type="entry name" value="Glyco_trans_31"/>
</dbReference>
<dbReference type="HOGENOM" id="CLU_645512_0_0_1"/>
<evidence type="ECO:0000313" key="11">
    <source>
        <dbReference type="Ensembl" id="ENSCSAVP00000004226.1"/>
    </source>
</evidence>
<dbReference type="GO" id="GO:0016758">
    <property type="term" value="F:hexosyltransferase activity"/>
    <property type="evidence" value="ECO:0007669"/>
    <property type="project" value="InterPro"/>
</dbReference>
<evidence type="ECO:0000256" key="2">
    <source>
        <dbReference type="ARBA" id="ARBA00008661"/>
    </source>
</evidence>
<dbReference type="OMA" id="NYVRYRT"/>
<dbReference type="Proteomes" id="UP000007875">
    <property type="component" value="Unassembled WGS sequence"/>
</dbReference>
<dbReference type="Pfam" id="PF01762">
    <property type="entry name" value="Galactosyl_T"/>
    <property type="match status" value="1"/>
</dbReference>
<evidence type="ECO:0000256" key="9">
    <source>
        <dbReference type="ARBA" id="ARBA00023136"/>
    </source>
</evidence>
<keyword evidence="4" id="KW-0808">Transferase</keyword>
<dbReference type="Ensembl" id="ENSCSAVT00000004289.1">
    <property type="protein sequence ID" value="ENSCSAVP00000004226.1"/>
    <property type="gene ID" value="ENSCSAVG00000002491.1"/>
</dbReference>
<evidence type="ECO:0000256" key="10">
    <source>
        <dbReference type="RuleBase" id="RU363063"/>
    </source>
</evidence>
<evidence type="ECO:0000256" key="5">
    <source>
        <dbReference type="ARBA" id="ARBA00022692"/>
    </source>
</evidence>
<dbReference type="PANTHER" id="PTHR11214">
    <property type="entry name" value="BETA-1,3-N-ACETYLGLUCOSAMINYLTRANSFERASE"/>
    <property type="match status" value="1"/>
</dbReference>
<evidence type="ECO:0000256" key="7">
    <source>
        <dbReference type="ARBA" id="ARBA00022989"/>
    </source>
</evidence>
<evidence type="ECO:0000256" key="8">
    <source>
        <dbReference type="ARBA" id="ARBA00023034"/>
    </source>
</evidence>
<evidence type="ECO:0000256" key="4">
    <source>
        <dbReference type="ARBA" id="ARBA00022679"/>
    </source>
</evidence>
<keyword evidence="5" id="KW-0812">Transmembrane</keyword>
<organism evidence="11 12">
    <name type="scientific">Ciona savignyi</name>
    <name type="common">Pacific transparent sea squirt</name>
    <dbReference type="NCBI Taxonomy" id="51511"/>
    <lineage>
        <taxon>Eukaryota</taxon>
        <taxon>Metazoa</taxon>
        <taxon>Chordata</taxon>
        <taxon>Tunicata</taxon>
        <taxon>Ascidiacea</taxon>
        <taxon>Phlebobranchia</taxon>
        <taxon>Cionidae</taxon>
        <taxon>Ciona</taxon>
    </lineage>
</organism>
<comment type="subcellular location">
    <subcellularLocation>
        <location evidence="1 10">Golgi apparatus membrane</location>
        <topology evidence="1 10">Single-pass type II membrane protein</topology>
    </subcellularLocation>
</comment>
<keyword evidence="9" id="KW-0472">Membrane</keyword>
<reference evidence="12" key="1">
    <citation type="submission" date="2003-08" db="EMBL/GenBank/DDBJ databases">
        <authorList>
            <person name="Birren B."/>
            <person name="Nusbaum C."/>
            <person name="Abebe A."/>
            <person name="Abouelleil A."/>
            <person name="Adekoya E."/>
            <person name="Ait-zahra M."/>
            <person name="Allen N."/>
            <person name="Allen T."/>
            <person name="An P."/>
            <person name="Anderson M."/>
            <person name="Anderson S."/>
            <person name="Arachchi H."/>
            <person name="Armbruster J."/>
            <person name="Bachantsang P."/>
            <person name="Baldwin J."/>
            <person name="Barry A."/>
            <person name="Bayul T."/>
            <person name="Blitshsteyn B."/>
            <person name="Bloom T."/>
            <person name="Blye J."/>
            <person name="Boguslavskiy L."/>
            <person name="Borowsky M."/>
            <person name="Boukhgalter B."/>
            <person name="Brunache A."/>
            <person name="Butler J."/>
            <person name="Calixte N."/>
            <person name="Calvo S."/>
            <person name="Camarata J."/>
            <person name="Campo K."/>
            <person name="Chang J."/>
            <person name="Cheshatsang Y."/>
            <person name="Citroen M."/>
            <person name="Collymore A."/>
            <person name="Considine T."/>
            <person name="Cook A."/>
            <person name="Cooke P."/>
            <person name="Corum B."/>
            <person name="Cuomo C."/>
            <person name="David R."/>
            <person name="Dawoe T."/>
            <person name="Degray S."/>
            <person name="Dodge S."/>
            <person name="Dooley K."/>
            <person name="Dorje P."/>
            <person name="Dorjee K."/>
            <person name="Dorris L."/>
            <person name="Duffey N."/>
            <person name="Dupes A."/>
            <person name="Elkins T."/>
            <person name="Engels R."/>
            <person name="Erickson J."/>
            <person name="Farina A."/>
            <person name="Faro S."/>
            <person name="Ferreira P."/>
            <person name="Fischer H."/>
            <person name="Fitzgerald M."/>
            <person name="Foley K."/>
            <person name="Gage D."/>
            <person name="Galagan J."/>
            <person name="Gearin G."/>
            <person name="Gnerre S."/>
            <person name="Gnirke A."/>
            <person name="Goyette A."/>
            <person name="Graham J."/>
            <person name="Grandbois E."/>
            <person name="Gyaltsen K."/>
            <person name="Hafez N."/>
            <person name="Hagopian D."/>
            <person name="Hagos B."/>
            <person name="Hall J."/>
            <person name="Hatcher B."/>
            <person name="Heller A."/>
            <person name="Higgins H."/>
            <person name="Honan T."/>
            <person name="Horn A."/>
            <person name="Houde N."/>
            <person name="Hughes L."/>
            <person name="Hulme W."/>
            <person name="Husby E."/>
            <person name="Iliev I."/>
            <person name="Jaffe D."/>
            <person name="Jones C."/>
            <person name="Kamal M."/>
            <person name="Kamat A."/>
            <person name="Kamvysselis M."/>
            <person name="Karlsson E."/>
            <person name="Kells C."/>
            <person name="Kieu A."/>
            <person name="Kisner P."/>
            <person name="Kodira C."/>
            <person name="Kulbokas E."/>
            <person name="Labutti K."/>
            <person name="Lama D."/>
            <person name="Landers T."/>
            <person name="Leger J."/>
            <person name="Levine S."/>
            <person name="Lewis D."/>
            <person name="Lewis T."/>
            <person name="Lindblad-toh K."/>
            <person name="Liu X."/>
            <person name="Lokyitsang T."/>
            <person name="Lokyitsang Y."/>
            <person name="Lucien O."/>
            <person name="Lui A."/>
            <person name="Ma L.J."/>
            <person name="Mabbitt R."/>
            <person name="Macdonald J."/>
            <person name="Maclean C."/>
            <person name="Major J."/>
            <person name="Manning J."/>
            <person name="Marabella R."/>
            <person name="Maru K."/>
            <person name="Matthews C."/>
            <person name="Mauceli E."/>
            <person name="Mccarthy M."/>
            <person name="Mcdonough S."/>
            <person name="Mcghee T."/>
            <person name="Meldrim J."/>
            <person name="Meneus L."/>
            <person name="Mesirov J."/>
            <person name="Mihalev A."/>
            <person name="Mihova T."/>
            <person name="Mikkelsen T."/>
            <person name="Mlenga V."/>
            <person name="Moru K."/>
            <person name="Mozes J."/>
            <person name="Mulrain L."/>
            <person name="Munson G."/>
            <person name="Naylor J."/>
            <person name="Newes C."/>
            <person name="Nguyen C."/>
            <person name="Nguyen N."/>
            <person name="Nguyen T."/>
            <person name="Nicol R."/>
            <person name="Nielsen C."/>
            <person name="Nizzari M."/>
            <person name="Norbu C."/>
            <person name="Norbu N."/>
            <person name="O'donnell P."/>
            <person name="Okoawo O."/>
            <person name="O'leary S."/>
            <person name="Omotosho B."/>
            <person name="O'neill K."/>
            <person name="Osman S."/>
            <person name="Parker S."/>
            <person name="Perrin D."/>
            <person name="Phunkhang P."/>
            <person name="Piqani B."/>
            <person name="Purcell S."/>
            <person name="Rachupka T."/>
            <person name="Ramasamy U."/>
            <person name="Rameau R."/>
            <person name="Ray V."/>
            <person name="Raymond C."/>
            <person name="Retta R."/>
            <person name="Richardson S."/>
            <person name="Rise C."/>
            <person name="Rodriguez J."/>
            <person name="Rogers J."/>
            <person name="Rogov P."/>
            <person name="Rutman M."/>
            <person name="Schupbach R."/>
            <person name="Seaman C."/>
            <person name="Settipalli S."/>
            <person name="Sharpe T."/>
            <person name="Sheridan J."/>
            <person name="Sherpa N."/>
            <person name="Shi J."/>
            <person name="Smirnov S."/>
            <person name="Smith C."/>
            <person name="Sougnez C."/>
            <person name="Spencer B."/>
            <person name="Stalker J."/>
            <person name="Stange-thomann N."/>
            <person name="Stavropoulos S."/>
            <person name="Stetson K."/>
            <person name="Stone C."/>
            <person name="Stone S."/>
            <person name="Stubbs M."/>
            <person name="Talamas J."/>
            <person name="Tchuinga P."/>
            <person name="Tenzing P."/>
            <person name="Tesfaye S."/>
            <person name="Theodore J."/>
            <person name="Thoulutsang Y."/>
            <person name="Topham K."/>
            <person name="Towey S."/>
            <person name="Tsamla T."/>
            <person name="Tsomo N."/>
            <person name="Vallee D."/>
            <person name="Vassiliev H."/>
            <person name="Venkataraman V."/>
            <person name="Vinson J."/>
            <person name="Vo A."/>
            <person name="Wade C."/>
            <person name="Wang S."/>
            <person name="Wangchuk T."/>
            <person name="Wangdi T."/>
            <person name="Whittaker C."/>
            <person name="Wilkinson J."/>
            <person name="Wu Y."/>
            <person name="Wyman D."/>
            <person name="Yadav S."/>
            <person name="Yang S."/>
            <person name="Yang X."/>
            <person name="Yeager S."/>
            <person name="Yee E."/>
            <person name="Young G."/>
            <person name="Zainoun J."/>
            <person name="Zembeck L."/>
            <person name="Zimmer A."/>
            <person name="Zody M."/>
            <person name="Lander E."/>
        </authorList>
    </citation>
    <scope>NUCLEOTIDE SEQUENCE [LARGE SCALE GENOMIC DNA]</scope>
</reference>
<evidence type="ECO:0000256" key="1">
    <source>
        <dbReference type="ARBA" id="ARBA00004323"/>
    </source>
</evidence>
<keyword evidence="8 10" id="KW-0333">Golgi apparatus</keyword>
<comment type="similarity">
    <text evidence="2 10">Belongs to the glycosyltransferase 31 family.</text>
</comment>
<sequence>MRHWSNYVRYRTKEAFVVAAVFFSCACILQMFHVPPLQVAEPNNPENYMRIHPHLFDDGVDDNTVLRFEPPVDPKLVETSTNIVPLVGLQELPQRLAANMDYERDLFEFRIQPWRITGSAGLESTRNTQGNTFTGPYMRGAVVFLVFSNIDHVIRRRLLRATWGSIRDLESWKIELVFVVAESIGDVKQSSIVTENGIYGDILQYKGDEKSPTFKRLAGLQWAGNNLPWDFHVVFTSDDVMVNLPYVMDYIRSAYPTSLPPSSIIVTEVEGGGTIVTSQPQIMLCFGDYKESESTKRDGSSGSVNMTLYSAMKWPPYCSGGLVAMPTTLAKDIFMTSRRTELQLPQNLYDVIITGILRRKLGRGDTNLLNTRKIFSEKFENLPINSGSKMTSLELQAEAQAEVTWQEWYSRMRYRSHIYSLYAIR</sequence>
<dbReference type="GO" id="GO:0006493">
    <property type="term" value="P:protein O-linked glycosylation"/>
    <property type="evidence" value="ECO:0007669"/>
    <property type="project" value="TreeGrafter"/>
</dbReference>
<keyword evidence="12" id="KW-1185">Reference proteome</keyword>
<dbReference type="EC" id="2.4.1.-" evidence="10"/>
<evidence type="ECO:0000256" key="6">
    <source>
        <dbReference type="ARBA" id="ARBA00022968"/>
    </source>
</evidence>
<name>H2YFX8_CIOSA</name>
<protein>
    <recommendedName>
        <fullName evidence="10">Hexosyltransferase</fullName>
        <ecNumber evidence="10">2.4.1.-</ecNumber>
    </recommendedName>
</protein>
<keyword evidence="7" id="KW-1133">Transmembrane helix</keyword>
<dbReference type="InParanoid" id="H2YFX8"/>
<dbReference type="eggNOG" id="KOG2287">
    <property type="taxonomic scope" value="Eukaryota"/>
</dbReference>
<evidence type="ECO:0000313" key="12">
    <source>
        <dbReference type="Proteomes" id="UP000007875"/>
    </source>
</evidence>
<reference evidence="11" key="3">
    <citation type="submission" date="2025-09" db="UniProtKB">
        <authorList>
            <consortium name="Ensembl"/>
        </authorList>
    </citation>
    <scope>IDENTIFICATION</scope>
</reference>